<name>A0A0J9XE40_GEOCN</name>
<evidence type="ECO:0000313" key="5">
    <source>
        <dbReference type="Proteomes" id="UP000242525"/>
    </source>
</evidence>
<dbReference type="SUPFAM" id="SSF52540">
    <property type="entry name" value="P-loop containing nucleoside triphosphate hydrolases"/>
    <property type="match status" value="1"/>
</dbReference>
<dbReference type="GO" id="GO:0005524">
    <property type="term" value="F:ATP binding"/>
    <property type="evidence" value="ECO:0007669"/>
    <property type="project" value="UniProtKB-KW"/>
</dbReference>
<evidence type="ECO:0000256" key="2">
    <source>
        <dbReference type="ARBA" id="ARBA00022840"/>
    </source>
</evidence>
<keyword evidence="5" id="KW-1185">Reference proteome</keyword>
<dbReference type="PROSITE" id="PS50893">
    <property type="entry name" value="ABC_TRANSPORTER_2"/>
    <property type="match status" value="1"/>
</dbReference>
<dbReference type="OrthoDB" id="6512918at2759"/>
<dbReference type="SMART" id="SM00382">
    <property type="entry name" value="AAA"/>
    <property type="match status" value="1"/>
</dbReference>
<dbReference type="GO" id="GO:0016887">
    <property type="term" value="F:ATP hydrolysis activity"/>
    <property type="evidence" value="ECO:0007669"/>
    <property type="project" value="InterPro"/>
</dbReference>
<dbReference type="InterPro" id="IPR003593">
    <property type="entry name" value="AAA+_ATPase"/>
</dbReference>
<organism evidence="4 5">
    <name type="scientific">Geotrichum candidum</name>
    <name type="common">Oospora lactis</name>
    <name type="synonym">Dipodascus geotrichum</name>
    <dbReference type="NCBI Taxonomy" id="1173061"/>
    <lineage>
        <taxon>Eukaryota</taxon>
        <taxon>Fungi</taxon>
        <taxon>Dikarya</taxon>
        <taxon>Ascomycota</taxon>
        <taxon>Saccharomycotina</taxon>
        <taxon>Dipodascomycetes</taxon>
        <taxon>Dipodascales</taxon>
        <taxon>Dipodascaceae</taxon>
        <taxon>Geotrichum</taxon>
    </lineage>
</organism>
<keyword evidence="1" id="KW-0547">Nucleotide-binding</keyword>
<dbReference type="Pfam" id="PF00005">
    <property type="entry name" value="ABC_tran"/>
    <property type="match status" value="1"/>
</dbReference>
<dbReference type="Gene3D" id="3.40.50.300">
    <property type="entry name" value="P-loop containing nucleotide triphosphate hydrolases"/>
    <property type="match status" value="1"/>
</dbReference>
<proteinExistence type="predicted"/>
<dbReference type="EMBL" id="CCBN010000011">
    <property type="protein sequence ID" value="CDO55559.1"/>
    <property type="molecule type" value="Genomic_DNA"/>
</dbReference>
<evidence type="ECO:0000259" key="3">
    <source>
        <dbReference type="PROSITE" id="PS50893"/>
    </source>
</evidence>
<feature type="domain" description="ABC transporter" evidence="3">
    <location>
        <begin position="2"/>
        <end position="227"/>
    </location>
</feature>
<dbReference type="PANTHER" id="PTHR43158">
    <property type="entry name" value="SKFA PEPTIDE EXPORT ATP-BINDING PROTEIN SKFE"/>
    <property type="match status" value="1"/>
</dbReference>
<dbReference type="FunFam" id="3.40.50.300:FF:001332">
    <property type="entry name" value="Similar to ABC transporter"/>
    <property type="match status" value="1"/>
</dbReference>
<dbReference type="AlphaFoldDB" id="A0A0J9XE40"/>
<comment type="caution">
    <text evidence="4">The sequence shown here is derived from an EMBL/GenBank/DDBJ whole genome shotgun (WGS) entry which is preliminary data.</text>
</comment>
<dbReference type="STRING" id="1173061.A0A0J9XE40"/>
<evidence type="ECO:0000256" key="1">
    <source>
        <dbReference type="ARBA" id="ARBA00022741"/>
    </source>
</evidence>
<gene>
    <name evidence="4" type="ORF">BN980_GECA11s03002g</name>
</gene>
<reference evidence="4" key="1">
    <citation type="submission" date="2014-03" db="EMBL/GenBank/DDBJ databases">
        <authorList>
            <person name="Casaregola S."/>
        </authorList>
    </citation>
    <scope>NUCLEOTIDE SEQUENCE [LARGE SCALE GENOMIC DNA]</scope>
    <source>
        <strain evidence="4">CLIB 918</strain>
    </source>
</reference>
<dbReference type="CDD" id="cd00267">
    <property type="entry name" value="ABC_ATPase"/>
    <property type="match status" value="1"/>
</dbReference>
<protein>
    <submittedName>
        <fullName evidence="4">Similar to Saccharomyces cerevisiae YFL028C CAF16 Part of evolutionarily-conserved CCR4-NOT regulatory complex</fullName>
    </submittedName>
</protein>
<sequence>MIEVKNLTYIFPDQTVGIHPTTFTLPSGSRTLLIGANGAGKSTILKVLAGKTLAKAGSVFINGNDPFRDGNGDITYLGTEWAGNPIVRHDIPVVLLLSSIGGDTFPERRDLLVDILDIDLRWHMHAVSDGERRRVQLAMGLMRPWTTLLLDEVTVDLDVLVRARLLEFLKNETETRACTIVYATHIFDGLSDWPTHLAHMHMGKVVSVESHDLETALGDTANDNGKRLRTNGYLLELALKWLRADLEERGARQKKPKWEDIEKDMLEHAPLERNSEDGFAKYFRASRARD</sequence>
<dbReference type="InterPro" id="IPR027417">
    <property type="entry name" value="P-loop_NTPase"/>
</dbReference>
<evidence type="ECO:0000313" key="4">
    <source>
        <dbReference type="EMBL" id="CDO55559.1"/>
    </source>
</evidence>
<keyword evidence="2" id="KW-0067">ATP-binding</keyword>
<dbReference type="Proteomes" id="UP000242525">
    <property type="component" value="Unassembled WGS sequence"/>
</dbReference>
<dbReference type="InterPro" id="IPR003439">
    <property type="entry name" value="ABC_transporter-like_ATP-bd"/>
</dbReference>
<accession>A0A0J9XE40</accession>
<dbReference type="PANTHER" id="PTHR43158:SF2">
    <property type="entry name" value="SKFA PEPTIDE EXPORT ATP-BINDING PROTEIN SKFE"/>
    <property type="match status" value="1"/>
</dbReference>